<dbReference type="Proteomes" id="UP000662986">
    <property type="component" value="Plasmid unnamed2"/>
</dbReference>
<dbReference type="InterPro" id="IPR010982">
    <property type="entry name" value="Lambda_DNA-bd_dom_sf"/>
</dbReference>
<dbReference type="EMBL" id="CP070617">
    <property type="protein sequence ID" value="QSE87934.1"/>
    <property type="molecule type" value="Genomic_DNA"/>
</dbReference>
<feature type="domain" description="HTH cro/C1-type" evidence="1">
    <location>
        <begin position="43"/>
        <end position="78"/>
    </location>
</feature>
<proteinExistence type="predicted"/>
<geneLocation type="plasmid" evidence="2 3">
    <name>unnamed2</name>
</geneLocation>
<reference evidence="2 3" key="2">
    <citation type="journal article" date="2022" name="Arch. Microbiol.">
        <title>Rhodococcus pseudokoreensis sp. nov. isolated from the rhizosphere of young M26 apple rootstocks.</title>
        <authorList>
            <person name="Kampfer P."/>
            <person name="Glaeser S.P."/>
            <person name="Blom J."/>
            <person name="Wolf J."/>
            <person name="Benning S."/>
            <person name="Schloter M."/>
            <person name="Neumann-Schaal M."/>
        </authorList>
    </citation>
    <scope>NUCLEOTIDE SEQUENCE [LARGE SCALE GENOMIC DNA]</scope>
    <source>
        <strain evidence="2 3">R79</strain>
    </source>
</reference>
<dbReference type="RefSeq" id="WP_206004694.1">
    <property type="nucleotide sequence ID" value="NZ_CP070617.1"/>
</dbReference>
<reference evidence="2 3" key="1">
    <citation type="journal article" date="2021" name="Microbiol. Resour. Announc.">
        <title>Complete Genome Sequences of Two Rhodococcus sp. Strains with Large and Linear Chromosomes, Isolated from Apple Rhizosphere.</title>
        <authorList>
            <person name="Benning S."/>
            <person name="Brugnone N."/>
            <person name="Siani R."/>
            <person name="Kublik S."/>
            <person name="Schloter M."/>
            <person name="Rad V."/>
        </authorList>
    </citation>
    <scope>NUCLEOTIDE SEQUENCE [LARGE SCALE GENOMIC DNA]</scope>
    <source>
        <strain evidence="2 3">R79</strain>
    </source>
</reference>
<keyword evidence="3" id="KW-1185">Reference proteome</keyword>
<name>A0A974VZ86_9NOCA</name>
<gene>
    <name evidence="2" type="ORF">JWS13_04280</name>
</gene>
<organism evidence="2 3">
    <name type="scientific">Rhodococcus pseudokoreensis</name>
    <dbReference type="NCBI Taxonomy" id="2811421"/>
    <lineage>
        <taxon>Bacteria</taxon>
        <taxon>Bacillati</taxon>
        <taxon>Actinomycetota</taxon>
        <taxon>Actinomycetes</taxon>
        <taxon>Mycobacteriales</taxon>
        <taxon>Nocardiaceae</taxon>
        <taxon>Rhodococcus</taxon>
    </lineage>
</organism>
<accession>A0A974VZ86</accession>
<evidence type="ECO:0000313" key="2">
    <source>
        <dbReference type="EMBL" id="QSE87934.1"/>
    </source>
</evidence>
<protein>
    <recommendedName>
        <fullName evidence="1">HTH cro/C1-type domain-containing protein</fullName>
    </recommendedName>
</protein>
<evidence type="ECO:0000259" key="1">
    <source>
        <dbReference type="PROSITE" id="PS50943"/>
    </source>
</evidence>
<dbReference type="InterPro" id="IPR001387">
    <property type="entry name" value="Cro/C1-type_HTH"/>
</dbReference>
<dbReference type="Gene3D" id="1.10.260.40">
    <property type="entry name" value="lambda repressor-like DNA-binding domains"/>
    <property type="match status" value="1"/>
</dbReference>
<dbReference type="PROSITE" id="PS50943">
    <property type="entry name" value="HTH_CROC1"/>
    <property type="match status" value="1"/>
</dbReference>
<evidence type="ECO:0000313" key="3">
    <source>
        <dbReference type="Proteomes" id="UP000662986"/>
    </source>
</evidence>
<keyword evidence="2" id="KW-0614">Plasmid</keyword>
<sequence>MGRADASVATRVEELFKTRWPRGNKTSNALVAEFVSRAVGRTIDRQYIYRIRTGRVRKVDVPVLEAIGQFFGQSLDYFSGATPDPADELQRALQDSGLQIAGLRAKKLTPEARHELARLVREASDILARDFPKTED</sequence>